<feature type="compositionally biased region" description="Polar residues" evidence="1">
    <location>
        <begin position="32"/>
        <end position="44"/>
    </location>
</feature>
<comment type="caution">
    <text evidence="2">The sequence shown here is derived from an EMBL/GenBank/DDBJ whole genome shotgun (WGS) entry which is preliminary data.</text>
</comment>
<evidence type="ECO:0000313" key="3">
    <source>
        <dbReference type="Proteomes" id="UP001456524"/>
    </source>
</evidence>
<protein>
    <submittedName>
        <fullName evidence="2">Uncharacterized protein</fullName>
    </submittedName>
</protein>
<reference evidence="2 3" key="1">
    <citation type="journal article" date="2022" name="G3 (Bethesda)">
        <title>Enemy or ally: a genomic approach to elucidate the lifestyle of Phyllosticta citrichinaensis.</title>
        <authorList>
            <person name="Buijs V.A."/>
            <person name="Groenewald J.Z."/>
            <person name="Haridas S."/>
            <person name="LaButti K.M."/>
            <person name="Lipzen A."/>
            <person name="Martin F.M."/>
            <person name="Barry K."/>
            <person name="Grigoriev I.V."/>
            <person name="Crous P.W."/>
            <person name="Seidl M.F."/>
        </authorList>
    </citation>
    <scope>NUCLEOTIDE SEQUENCE [LARGE SCALE GENOMIC DNA]</scope>
    <source>
        <strain evidence="2 3">CBS 129764</strain>
    </source>
</reference>
<proteinExistence type="predicted"/>
<name>A0ABR1XIN1_9PEZI</name>
<accession>A0ABR1XIN1</accession>
<keyword evidence="3" id="KW-1185">Reference proteome</keyword>
<dbReference type="Proteomes" id="UP001456524">
    <property type="component" value="Unassembled WGS sequence"/>
</dbReference>
<organism evidence="2 3">
    <name type="scientific">Phyllosticta citrichinensis</name>
    <dbReference type="NCBI Taxonomy" id="1130410"/>
    <lineage>
        <taxon>Eukaryota</taxon>
        <taxon>Fungi</taxon>
        <taxon>Dikarya</taxon>
        <taxon>Ascomycota</taxon>
        <taxon>Pezizomycotina</taxon>
        <taxon>Dothideomycetes</taxon>
        <taxon>Dothideomycetes incertae sedis</taxon>
        <taxon>Botryosphaeriales</taxon>
        <taxon>Phyllostictaceae</taxon>
        <taxon>Phyllosticta</taxon>
    </lineage>
</organism>
<dbReference type="EMBL" id="JBBWUH010000010">
    <property type="protein sequence ID" value="KAK8155930.1"/>
    <property type="molecule type" value="Genomic_DNA"/>
</dbReference>
<sequence length="258" mass="28466">MVPPCSHKRCFSFDLLWKAADESSSIRSNMASPVDTVTSCQHHSSPSRRRLDGIHDDLDDHDHRVTQRRPVLLINSLLRPRILPPSATPPFPPALALPPRLLAPSVIRVVFAVHGGRSGRDVAGHALVLDVRCWLTAVQLELLVVMGLADGGGSCRWGRGRAAVCCRGRRRRMCVGGRMVLWLHRGSAHRARAVFVGHGGAGHDDGFYNGNVDEDRRARWKWFKSFCFVWGNGLGDDAGACGEMSEDSPFVIRGSWSF</sequence>
<evidence type="ECO:0000256" key="1">
    <source>
        <dbReference type="SAM" id="MobiDB-lite"/>
    </source>
</evidence>
<feature type="region of interest" description="Disordered" evidence="1">
    <location>
        <begin position="32"/>
        <end position="53"/>
    </location>
</feature>
<gene>
    <name evidence="2" type="ORF">IWX90DRAFT_52984</name>
</gene>
<evidence type="ECO:0000313" key="2">
    <source>
        <dbReference type="EMBL" id="KAK8155930.1"/>
    </source>
</evidence>